<dbReference type="EMBL" id="CP058932">
    <property type="protein sequence ID" value="QLI64433.1"/>
    <property type="molecule type" value="Genomic_DNA"/>
</dbReference>
<organism evidence="2 3">
    <name type="scientific">Metarhizium brunneum</name>
    <dbReference type="NCBI Taxonomy" id="500148"/>
    <lineage>
        <taxon>Eukaryota</taxon>
        <taxon>Fungi</taxon>
        <taxon>Dikarya</taxon>
        <taxon>Ascomycota</taxon>
        <taxon>Pezizomycotina</taxon>
        <taxon>Sordariomycetes</taxon>
        <taxon>Hypocreomycetidae</taxon>
        <taxon>Hypocreales</taxon>
        <taxon>Clavicipitaceae</taxon>
        <taxon>Metarhizium</taxon>
    </lineage>
</organism>
<dbReference type="AlphaFoldDB" id="A0A7D5UQP9"/>
<feature type="compositionally biased region" description="Polar residues" evidence="1">
    <location>
        <begin position="9"/>
        <end position="21"/>
    </location>
</feature>
<reference evidence="2 3" key="1">
    <citation type="submission" date="2020-07" db="EMBL/GenBank/DDBJ databases">
        <title>Telomere length de novo assembly of all 7 chromosomes of the fungus, Metarhizium brunneum, using a novel assembly pipeline.</title>
        <authorList>
            <person name="Saud z."/>
            <person name="Kortsinoglou A."/>
            <person name="Kouvelis V.N."/>
            <person name="Butt T.M."/>
        </authorList>
    </citation>
    <scope>NUCLEOTIDE SEQUENCE [LARGE SCALE GENOMIC DNA]</scope>
    <source>
        <strain evidence="2 3">4556</strain>
    </source>
</reference>
<sequence length="106" mass="11816">MLQRIHPPKQSTSQFPQPESSWATGYARSGVHVYSVNDDVAMGYRGWRRTTSSKDRFQGATVKRHLKEAMSNNLASQGQAGESSETPAGYYDDGTPYFWSGSSQTY</sequence>
<evidence type="ECO:0000313" key="2">
    <source>
        <dbReference type="EMBL" id="QLI64433.1"/>
    </source>
</evidence>
<evidence type="ECO:0000256" key="1">
    <source>
        <dbReference type="SAM" id="MobiDB-lite"/>
    </source>
</evidence>
<feature type="compositionally biased region" description="Polar residues" evidence="1">
    <location>
        <begin position="71"/>
        <end position="86"/>
    </location>
</feature>
<proteinExistence type="predicted"/>
<dbReference type="GeneID" id="26244416"/>
<dbReference type="KEGG" id="mbrn:26244416"/>
<protein>
    <submittedName>
        <fullName evidence="2">Uncharacterized protein</fullName>
    </submittedName>
</protein>
<feature type="region of interest" description="Disordered" evidence="1">
    <location>
        <begin position="71"/>
        <end position="92"/>
    </location>
</feature>
<feature type="region of interest" description="Disordered" evidence="1">
    <location>
        <begin position="1"/>
        <end position="21"/>
    </location>
</feature>
<dbReference type="Proteomes" id="UP000510686">
    <property type="component" value="Chromosome 1"/>
</dbReference>
<keyword evidence="3" id="KW-1185">Reference proteome</keyword>
<dbReference type="OrthoDB" id="10372031at2759"/>
<name>A0A7D5UQP9_9HYPO</name>
<accession>A0A7D5UQP9</accession>
<dbReference type="RefSeq" id="XP_014543043.1">
    <property type="nucleotide sequence ID" value="XM_014687557.1"/>
</dbReference>
<evidence type="ECO:0000313" key="3">
    <source>
        <dbReference type="Proteomes" id="UP000510686"/>
    </source>
</evidence>
<gene>
    <name evidence="2" type="ORF">G6M90_00g000220</name>
</gene>